<accession>A0A9N9GZH0</accession>
<evidence type="ECO:0000313" key="2">
    <source>
        <dbReference type="EMBL" id="CAG8636297.1"/>
    </source>
</evidence>
<comment type="caution">
    <text evidence="2">The sequence shown here is derived from an EMBL/GenBank/DDBJ whole genome shotgun (WGS) entry which is preliminary data.</text>
</comment>
<evidence type="ECO:0000313" key="3">
    <source>
        <dbReference type="Proteomes" id="UP000789831"/>
    </source>
</evidence>
<feature type="region of interest" description="Disordered" evidence="1">
    <location>
        <begin position="148"/>
        <end position="168"/>
    </location>
</feature>
<dbReference type="OrthoDB" id="2225686at2759"/>
<gene>
    <name evidence="2" type="ORF">AGERDE_LOCUS10758</name>
</gene>
<evidence type="ECO:0000256" key="1">
    <source>
        <dbReference type="SAM" id="MobiDB-lite"/>
    </source>
</evidence>
<organism evidence="2 3">
    <name type="scientific">Ambispora gerdemannii</name>
    <dbReference type="NCBI Taxonomy" id="144530"/>
    <lineage>
        <taxon>Eukaryota</taxon>
        <taxon>Fungi</taxon>
        <taxon>Fungi incertae sedis</taxon>
        <taxon>Mucoromycota</taxon>
        <taxon>Glomeromycotina</taxon>
        <taxon>Glomeromycetes</taxon>
        <taxon>Archaeosporales</taxon>
        <taxon>Ambisporaceae</taxon>
        <taxon>Ambispora</taxon>
    </lineage>
</organism>
<dbReference type="AlphaFoldDB" id="A0A9N9GZH0"/>
<protein>
    <submittedName>
        <fullName evidence="2">9868_t:CDS:1</fullName>
    </submittedName>
</protein>
<keyword evidence="3" id="KW-1185">Reference proteome</keyword>
<dbReference type="EMBL" id="CAJVPL010003653">
    <property type="protein sequence ID" value="CAG8636297.1"/>
    <property type="molecule type" value="Genomic_DNA"/>
</dbReference>
<dbReference type="Proteomes" id="UP000789831">
    <property type="component" value="Unassembled WGS sequence"/>
</dbReference>
<reference evidence="2" key="1">
    <citation type="submission" date="2021-06" db="EMBL/GenBank/DDBJ databases">
        <authorList>
            <person name="Kallberg Y."/>
            <person name="Tangrot J."/>
            <person name="Rosling A."/>
        </authorList>
    </citation>
    <scope>NUCLEOTIDE SEQUENCE</scope>
    <source>
        <strain evidence="2">MT106</strain>
    </source>
</reference>
<sequence>MSNFFEAPAESWTYSAIAENYGVSDDISRIFLRIKKDLEERAEKNDPDGAHADRILKVHWQVRKAITLSWATACRPLRLRTAAEAAEGHKYCPKLVANMKKCLSIDQIKHKATIAAFTDGAESMSIARQAILTDLGMDNNPFLKREASADGLEPNSTNKRLCTPSPFLRSSSPSAEILLSDSDDEPNSKFSLPSDCPVIINDVVGLQLGSLPRKEFRWVVMDVDISDKWHLFKETSLKLAKEEGLLVESHPQQHCPLMVEVFGFKLLEAMYKDVVRRLTEQETELDAEVLIKLTRIVKRLQREEFVRYGGFRIANTCVTNTISIERVPRVTLKSSVGEIELCTTYIDPVLAPVFADPDRGVQEEMNNLYSLCADLIRVAVFNKDAIDFYNKNCVLGFQVVGRHITFYLTTLLYDGLYVMVEVGHIDVPMSLEQLPAFIASLDTLLVVSNAFWTNCATTRPAAEMEPNKRDTKL</sequence>
<proteinExistence type="predicted"/>
<name>A0A9N9GZH0_9GLOM</name>